<dbReference type="EMBL" id="HBKR01017363">
    <property type="protein sequence ID" value="CAE2305724.1"/>
    <property type="molecule type" value="Transcribed_RNA"/>
</dbReference>
<dbReference type="InterPro" id="IPR051573">
    <property type="entry name" value="Ankyrin-SOCS_box_domain"/>
</dbReference>
<dbReference type="InterPro" id="IPR036770">
    <property type="entry name" value="Ankyrin_rpt-contain_sf"/>
</dbReference>
<accession>A0A7S4NT10</accession>
<dbReference type="PANTHER" id="PTHR24136:SF15">
    <property type="entry name" value="ANK_REP_REGION DOMAIN-CONTAINING PROTEIN"/>
    <property type="match status" value="1"/>
</dbReference>
<keyword evidence="5" id="KW-0732">Signal</keyword>
<dbReference type="GO" id="GO:0016567">
    <property type="term" value="P:protein ubiquitination"/>
    <property type="evidence" value="ECO:0007669"/>
    <property type="project" value="TreeGrafter"/>
</dbReference>
<dbReference type="InterPro" id="IPR002110">
    <property type="entry name" value="Ankyrin_rpt"/>
</dbReference>
<dbReference type="Pfam" id="PF12796">
    <property type="entry name" value="Ank_2"/>
    <property type="match status" value="1"/>
</dbReference>
<evidence type="ECO:0000256" key="1">
    <source>
        <dbReference type="ARBA" id="ARBA00005949"/>
    </source>
</evidence>
<dbReference type="GO" id="GO:0045732">
    <property type="term" value="P:positive regulation of protein catabolic process"/>
    <property type="evidence" value="ECO:0007669"/>
    <property type="project" value="TreeGrafter"/>
</dbReference>
<protein>
    <submittedName>
        <fullName evidence="6">Uncharacterized protein</fullName>
    </submittedName>
</protein>
<reference evidence="6" key="1">
    <citation type="submission" date="2021-01" db="EMBL/GenBank/DDBJ databases">
        <authorList>
            <person name="Corre E."/>
            <person name="Pelletier E."/>
            <person name="Niang G."/>
            <person name="Scheremetjew M."/>
            <person name="Finn R."/>
            <person name="Kale V."/>
            <person name="Holt S."/>
            <person name="Cochrane G."/>
            <person name="Meng A."/>
            <person name="Brown T."/>
            <person name="Cohen L."/>
        </authorList>
    </citation>
    <scope>NUCLEOTIDE SEQUENCE</scope>
    <source>
        <strain evidence="6">SoJaBio B1-5/56/2</strain>
    </source>
</reference>
<feature type="chain" id="PRO_5031510626" evidence="5">
    <location>
        <begin position="19"/>
        <end position="120"/>
    </location>
</feature>
<name>A0A7S4NT10_9EUKA</name>
<keyword evidence="2" id="KW-0677">Repeat</keyword>
<evidence type="ECO:0000256" key="3">
    <source>
        <dbReference type="ARBA" id="ARBA00023043"/>
    </source>
</evidence>
<dbReference type="PROSITE" id="PS50088">
    <property type="entry name" value="ANK_REPEAT"/>
    <property type="match status" value="1"/>
</dbReference>
<evidence type="ECO:0000313" key="6">
    <source>
        <dbReference type="EMBL" id="CAE2305724.1"/>
    </source>
</evidence>
<proteinExistence type="inferred from homology"/>
<organism evidence="6">
    <name type="scientific">Paramoeba aestuarina</name>
    <dbReference type="NCBI Taxonomy" id="180227"/>
    <lineage>
        <taxon>Eukaryota</taxon>
        <taxon>Amoebozoa</taxon>
        <taxon>Discosea</taxon>
        <taxon>Flabellinia</taxon>
        <taxon>Dactylopodida</taxon>
        <taxon>Paramoebidae</taxon>
        <taxon>Paramoeba</taxon>
    </lineage>
</organism>
<comment type="similarity">
    <text evidence="1">Belongs to the ankyrin SOCS box (ASB) family.</text>
</comment>
<sequence>MLLLFVVVVVVVIASLLQQRGEMGEEERAREEERERREKEIKLCDACCDGEVNIVNDLLHEGVSPNFFFFESTPLHQAAGNGHKQIVEMLLLFNADTTACDSKGRTAKEFSQQRGYNLLE</sequence>
<dbReference type="SMART" id="SM00248">
    <property type="entry name" value="ANK"/>
    <property type="match status" value="2"/>
</dbReference>
<gene>
    <name evidence="6" type="ORF">NAES01612_LOCUS11468</name>
</gene>
<keyword evidence="3 4" id="KW-0040">ANK repeat</keyword>
<feature type="signal peptide" evidence="5">
    <location>
        <begin position="1"/>
        <end position="18"/>
    </location>
</feature>
<evidence type="ECO:0000256" key="2">
    <source>
        <dbReference type="ARBA" id="ARBA00022737"/>
    </source>
</evidence>
<evidence type="ECO:0000256" key="4">
    <source>
        <dbReference type="PROSITE-ProRule" id="PRU00023"/>
    </source>
</evidence>
<feature type="repeat" description="ANK" evidence="4">
    <location>
        <begin position="70"/>
        <end position="102"/>
    </location>
</feature>
<evidence type="ECO:0000256" key="5">
    <source>
        <dbReference type="SAM" id="SignalP"/>
    </source>
</evidence>
<dbReference type="AlphaFoldDB" id="A0A7S4NT10"/>
<dbReference type="PROSITE" id="PS50297">
    <property type="entry name" value="ANK_REP_REGION"/>
    <property type="match status" value="1"/>
</dbReference>
<dbReference type="Gene3D" id="1.25.40.20">
    <property type="entry name" value="Ankyrin repeat-containing domain"/>
    <property type="match status" value="1"/>
</dbReference>
<dbReference type="SUPFAM" id="SSF48403">
    <property type="entry name" value="Ankyrin repeat"/>
    <property type="match status" value="1"/>
</dbReference>
<dbReference type="PANTHER" id="PTHR24136">
    <property type="entry name" value="SOWAH (DROSOPHILA) HOMOLOG"/>
    <property type="match status" value="1"/>
</dbReference>